<dbReference type="EMBL" id="WMBE01000003">
    <property type="protein sequence ID" value="MDG0867643.1"/>
    <property type="molecule type" value="Genomic_DNA"/>
</dbReference>
<evidence type="ECO:0000256" key="1">
    <source>
        <dbReference type="SAM" id="SignalP"/>
    </source>
</evidence>
<protein>
    <submittedName>
        <fullName evidence="2">Uncharacterized protein</fullName>
    </submittedName>
</protein>
<feature type="signal peptide" evidence="1">
    <location>
        <begin position="1"/>
        <end position="26"/>
    </location>
</feature>
<comment type="caution">
    <text evidence="2">The sequence shown here is derived from an EMBL/GenBank/DDBJ whole genome shotgun (WGS) entry which is preliminary data.</text>
</comment>
<name>A0ABD4XSN7_9CHLR</name>
<dbReference type="RefSeq" id="WP_342835968.1">
    <property type="nucleotide sequence ID" value="NZ_WMBE01000003.1"/>
</dbReference>
<sequence length="248" mass="26712">MQGETLIRVLLSVMALAVVASAMACANEDPSIDESDEPSPTYIWPTKTPTVTVKSISESTFSTGYTYGNISGNKYFAGTARLHEVDPLESTESSLRDQEWLLVAPHPLGGVVWFVVGEAGDIVGLRVESEGQITEPGNIYASRRDELVPPMVIVGSISEENKKDLGAARIENLTTNGRNHLVEGVRFEEFGDNTVISYKGLSTTYTLSTAPDAVPVIGNGQSYIPTRSRLISIHTVLSVIEPNGRASV</sequence>
<accession>A0ABD4XSN7</accession>
<dbReference type="Proteomes" id="UP001321249">
    <property type="component" value="Unassembled WGS sequence"/>
</dbReference>
<keyword evidence="1" id="KW-0732">Signal</keyword>
<evidence type="ECO:0000313" key="2">
    <source>
        <dbReference type="EMBL" id="MDG0867643.1"/>
    </source>
</evidence>
<proteinExistence type="predicted"/>
<evidence type="ECO:0000313" key="3">
    <source>
        <dbReference type="Proteomes" id="UP001321249"/>
    </source>
</evidence>
<gene>
    <name evidence="2" type="ORF">GKO46_11250</name>
</gene>
<organism evidence="2 3">
    <name type="scientific">Candidatus Lucifugimonas marina</name>
    <dbReference type="NCBI Taxonomy" id="3038979"/>
    <lineage>
        <taxon>Bacteria</taxon>
        <taxon>Bacillati</taxon>
        <taxon>Chloroflexota</taxon>
        <taxon>Dehalococcoidia</taxon>
        <taxon>SAR202 cluster</taxon>
        <taxon>Candidatus Lucifugimonadales</taxon>
        <taxon>Candidatus Lucifugimonadaceae</taxon>
        <taxon>Candidatus Lucifugimonas</taxon>
    </lineage>
</organism>
<feature type="chain" id="PRO_5044798207" evidence="1">
    <location>
        <begin position="27"/>
        <end position="248"/>
    </location>
</feature>
<dbReference type="AlphaFoldDB" id="A0ABD4XSN7"/>
<reference evidence="2 3" key="1">
    <citation type="submission" date="2019-11" db="EMBL/GenBank/DDBJ databases">
        <authorList>
            <person name="Cho J.-C."/>
        </authorList>
    </citation>
    <scope>NUCLEOTIDE SEQUENCE [LARGE SCALE GENOMIC DNA]</scope>
    <source>
        <strain evidence="2 3">JH702</strain>
    </source>
</reference>